<dbReference type="InterPro" id="IPR003439">
    <property type="entry name" value="ABC_transporter-like_ATP-bd"/>
</dbReference>
<comment type="similarity">
    <text evidence="2">Belongs to the ABC transporter superfamily.</text>
</comment>
<dbReference type="EMBL" id="CP120371">
    <property type="protein sequence ID" value="WEX83067.1"/>
    <property type="molecule type" value="Genomic_DNA"/>
</dbReference>
<dbReference type="PANTHER" id="PTHR43875:SF15">
    <property type="entry name" value="TREHALOSE IMPORT ATP-BINDING PROTEIN SUGC"/>
    <property type="match status" value="1"/>
</dbReference>
<evidence type="ECO:0000256" key="5">
    <source>
        <dbReference type="ARBA" id="ARBA00022741"/>
    </source>
</evidence>
<keyword evidence="5" id="KW-0547">Nucleotide-binding</keyword>
<dbReference type="RefSeq" id="WP_280733855.1">
    <property type="nucleotide sequence ID" value="NZ_CP120368.1"/>
</dbReference>
<feature type="domain" description="ABC transporter" evidence="9">
    <location>
        <begin position="4"/>
        <end position="234"/>
    </location>
</feature>
<organism evidence="10 11">
    <name type="scientific">Sinorhizobium numidicum</name>
    <dbReference type="NCBI Taxonomy" id="680248"/>
    <lineage>
        <taxon>Bacteria</taxon>
        <taxon>Pseudomonadati</taxon>
        <taxon>Pseudomonadota</taxon>
        <taxon>Alphaproteobacteria</taxon>
        <taxon>Hyphomicrobiales</taxon>
        <taxon>Rhizobiaceae</taxon>
        <taxon>Sinorhizobium/Ensifer group</taxon>
        <taxon>Sinorhizobium</taxon>
    </lineage>
</organism>
<evidence type="ECO:0000256" key="3">
    <source>
        <dbReference type="ARBA" id="ARBA00022448"/>
    </source>
</evidence>
<accession>A0ABY8CYW3</accession>
<name>A0ABY8CYW3_9HYPH</name>
<keyword evidence="6 10" id="KW-0067">ATP-binding</keyword>
<evidence type="ECO:0000256" key="1">
    <source>
        <dbReference type="ARBA" id="ARBA00004417"/>
    </source>
</evidence>
<evidence type="ECO:0000256" key="4">
    <source>
        <dbReference type="ARBA" id="ARBA00022475"/>
    </source>
</evidence>
<dbReference type="SMART" id="SM00382">
    <property type="entry name" value="AAA"/>
    <property type="match status" value="1"/>
</dbReference>
<dbReference type="Pfam" id="PF00005">
    <property type="entry name" value="ABC_tran"/>
    <property type="match status" value="1"/>
</dbReference>
<evidence type="ECO:0000259" key="9">
    <source>
        <dbReference type="PROSITE" id="PS50893"/>
    </source>
</evidence>
<evidence type="ECO:0000313" key="11">
    <source>
        <dbReference type="Proteomes" id="UP001235547"/>
    </source>
</evidence>
<keyword evidence="7" id="KW-1278">Translocase</keyword>
<keyword evidence="11" id="KW-1185">Reference proteome</keyword>
<dbReference type="InterPro" id="IPR027417">
    <property type="entry name" value="P-loop_NTPase"/>
</dbReference>
<comment type="subcellular location">
    <subcellularLocation>
        <location evidence="1">Cell inner membrane</location>
        <topology evidence="1">Peripheral membrane protein</topology>
    </subcellularLocation>
</comment>
<dbReference type="Gene3D" id="2.40.50.100">
    <property type="match status" value="1"/>
</dbReference>
<keyword evidence="4" id="KW-1003">Cell membrane</keyword>
<dbReference type="InterPro" id="IPR008995">
    <property type="entry name" value="Mo/tungstate-bd_C_term_dom"/>
</dbReference>
<evidence type="ECO:0000256" key="2">
    <source>
        <dbReference type="ARBA" id="ARBA00005417"/>
    </source>
</evidence>
<keyword evidence="3" id="KW-0813">Transport</keyword>
<gene>
    <name evidence="10" type="ORF">PYH38_005420</name>
</gene>
<keyword evidence="8" id="KW-0472">Membrane</keyword>
<dbReference type="GO" id="GO:0005524">
    <property type="term" value="F:ATP binding"/>
    <property type="evidence" value="ECO:0007669"/>
    <property type="project" value="UniProtKB-KW"/>
</dbReference>
<dbReference type="Gene3D" id="3.40.50.300">
    <property type="entry name" value="P-loop containing nucleotide triphosphate hydrolases"/>
    <property type="match status" value="1"/>
</dbReference>
<dbReference type="SUPFAM" id="SSF52540">
    <property type="entry name" value="P-loop containing nucleoside triphosphate hydrolases"/>
    <property type="match status" value="1"/>
</dbReference>
<evidence type="ECO:0000256" key="7">
    <source>
        <dbReference type="ARBA" id="ARBA00022967"/>
    </source>
</evidence>
<dbReference type="PROSITE" id="PS50893">
    <property type="entry name" value="ABC_TRANSPORTER_2"/>
    <property type="match status" value="1"/>
</dbReference>
<dbReference type="Proteomes" id="UP001235547">
    <property type="component" value="Chromosome 1"/>
</dbReference>
<reference evidence="10 11" key="1">
    <citation type="submission" date="2023-03" db="EMBL/GenBank/DDBJ databases">
        <authorList>
            <person name="Kaur S."/>
            <person name="Espinosa-Saiz D."/>
            <person name="Velazquez E."/>
            <person name="Menendez E."/>
            <person name="diCenzo G.C."/>
        </authorList>
    </citation>
    <scope>NUCLEOTIDE SEQUENCE [LARGE SCALE GENOMIC DNA]</scope>
    <source>
        <strain evidence="10 11">LMG 27395</strain>
    </source>
</reference>
<dbReference type="InterPro" id="IPR047641">
    <property type="entry name" value="ABC_transpr_MalK/UgpC-like"/>
</dbReference>
<evidence type="ECO:0000313" key="10">
    <source>
        <dbReference type="EMBL" id="WEX83067.1"/>
    </source>
</evidence>
<dbReference type="SUPFAM" id="SSF50331">
    <property type="entry name" value="MOP-like"/>
    <property type="match status" value="1"/>
</dbReference>
<sequence length="372" mass="39756">MTTLQLKNIVKRYKSQTVLDDLSLDVADGERLVLFGPSGAGKTVLLRLVAGVIDPDEGRVLIGGEDMTEVDAEHRGVGMAFQNFALFPHMSAFDNIASALTSRKSSKESIAAGVQKVAKLLKIDHVLSHHPKALSNGQKQRTALARALVGSPPLLLLDDPLRNVDAKLRFEMRLELPRLLASEGATVVYVTQDYKEAMALGDRIAVMSQGSIHQIGTPGDIYNAPADIEIARLFGDPTINLLDVVPQRGPDGAFVELSNVRFRLPNFGAEIVGKSCVLGLRPETIAFTEASALGAIPVTVEAETPLNEKTVTLTLTARGREILVSRPAGTPGPVAGPAHIAVNGRAALLFDKESGRLMRPAELTSKRNGEAA</sequence>
<evidence type="ECO:0000256" key="8">
    <source>
        <dbReference type="ARBA" id="ARBA00023136"/>
    </source>
</evidence>
<dbReference type="PANTHER" id="PTHR43875">
    <property type="entry name" value="MALTODEXTRIN IMPORT ATP-BINDING PROTEIN MSMX"/>
    <property type="match status" value="1"/>
</dbReference>
<evidence type="ECO:0000256" key="6">
    <source>
        <dbReference type="ARBA" id="ARBA00022840"/>
    </source>
</evidence>
<dbReference type="InterPro" id="IPR003593">
    <property type="entry name" value="AAA+_ATPase"/>
</dbReference>
<protein>
    <submittedName>
        <fullName evidence="10">ABC transporter ATP-binding protein</fullName>
    </submittedName>
</protein>
<proteinExistence type="inferred from homology"/>